<dbReference type="RefSeq" id="WP_155542608.1">
    <property type="nucleotide sequence ID" value="NZ_CABVGP010000001.1"/>
</dbReference>
<evidence type="ECO:0000313" key="3">
    <source>
        <dbReference type="Proteomes" id="UP000399805"/>
    </source>
</evidence>
<keyword evidence="1" id="KW-0812">Transmembrane</keyword>
<reference evidence="2 3" key="1">
    <citation type="submission" date="2019-09" db="EMBL/GenBank/DDBJ databases">
        <authorList>
            <person name="Leyn A S."/>
        </authorList>
    </citation>
    <scope>NUCLEOTIDE SEQUENCE [LARGE SCALE GENOMIC DNA]</scope>
    <source>
        <strain evidence="2">AA231_1</strain>
    </source>
</reference>
<dbReference type="EMBL" id="CABVGP010000001">
    <property type="protein sequence ID" value="VVJ17433.1"/>
    <property type="molecule type" value="Genomic_DNA"/>
</dbReference>
<evidence type="ECO:0000256" key="1">
    <source>
        <dbReference type="SAM" id="Phobius"/>
    </source>
</evidence>
<evidence type="ECO:0000313" key="2">
    <source>
        <dbReference type="EMBL" id="VVJ17433.1"/>
    </source>
</evidence>
<accession>A0A6I8LKG7</accession>
<gene>
    <name evidence="2" type="ORF">AA23TX_02454</name>
</gene>
<protein>
    <submittedName>
        <fullName evidence="2">Uncharacterized protein</fullName>
    </submittedName>
</protein>
<keyword evidence="1" id="KW-0472">Membrane</keyword>
<dbReference type="Proteomes" id="UP000399805">
    <property type="component" value="Unassembled WGS sequence"/>
</dbReference>
<sequence length="145" mass="16319">MRPGEGIALLVFGALAVVMLVIRFRWPEKFEGFGRVPPPNPAHARQFAALRDEDYDLVLRGGASVNHLNATWPYASLLVSRSQIELRVRHVEPIRITRAEVIGLSWVGLPFGRGLKFRTASGRLDKVTVWPPRNAEKQLADLGWR</sequence>
<name>A0A6I8LKG7_9PSEU</name>
<organism evidence="2 3">
    <name type="scientific">Amycolatopsis camponoti</name>
    <dbReference type="NCBI Taxonomy" id="2606593"/>
    <lineage>
        <taxon>Bacteria</taxon>
        <taxon>Bacillati</taxon>
        <taxon>Actinomycetota</taxon>
        <taxon>Actinomycetes</taxon>
        <taxon>Pseudonocardiales</taxon>
        <taxon>Pseudonocardiaceae</taxon>
        <taxon>Amycolatopsis</taxon>
    </lineage>
</organism>
<proteinExistence type="predicted"/>
<keyword evidence="1" id="KW-1133">Transmembrane helix</keyword>
<dbReference type="AlphaFoldDB" id="A0A6I8LKG7"/>
<keyword evidence="3" id="KW-1185">Reference proteome</keyword>
<feature type="transmembrane region" description="Helical" evidence="1">
    <location>
        <begin position="6"/>
        <end position="26"/>
    </location>
</feature>